<dbReference type="CDD" id="cd01029">
    <property type="entry name" value="TOPRIM_primases"/>
    <property type="match status" value="1"/>
</dbReference>
<dbReference type="InterPro" id="IPR036977">
    <property type="entry name" value="DNA_primase_Znf_CHC2"/>
</dbReference>
<dbReference type="SUPFAM" id="SSF57783">
    <property type="entry name" value="Zinc beta-ribbon"/>
    <property type="match status" value="1"/>
</dbReference>
<accession>A0A1H6H7C5</accession>
<dbReference type="EMBL" id="FNWQ01000001">
    <property type="protein sequence ID" value="SEH29968.1"/>
    <property type="molecule type" value="Genomic_DNA"/>
</dbReference>
<evidence type="ECO:0000313" key="2">
    <source>
        <dbReference type="Proteomes" id="UP000198561"/>
    </source>
</evidence>
<reference evidence="1 2" key="1">
    <citation type="submission" date="2016-10" db="EMBL/GenBank/DDBJ databases">
        <authorList>
            <person name="de Groot N.N."/>
        </authorList>
    </citation>
    <scope>NUCLEOTIDE SEQUENCE [LARGE SCALE GENOMIC DNA]</scope>
    <source>
        <strain evidence="1 2">DSM 23031</strain>
    </source>
</reference>
<protein>
    <submittedName>
        <fullName evidence="1">Toprim-like</fullName>
    </submittedName>
</protein>
<organism evidence="1 2">
    <name type="scientific">Chryseobacterium culicis</name>
    <dbReference type="NCBI Taxonomy" id="680127"/>
    <lineage>
        <taxon>Bacteria</taxon>
        <taxon>Pseudomonadati</taxon>
        <taxon>Bacteroidota</taxon>
        <taxon>Flavobacteriia</taxon>
        <taxon>Flavobacteriales</taxon>
        <taxon>Weeksellaceae</taxon>
        <taxon>Chryseobacterium group</taxon>
        <taxon>Chryseobacterium</taxon>
    </lineage>
</organism>
<dbReference type="Gene3D" id="3.90.580.10">
    <property type="entry name" value="Zinc finger, CHC2-type domain"/>
    <property type="match status" value="1"/>
</dbReference>
<proteinExistence type="predicted"/>
<dbReference type="SUPFAM" id="SSF56731">
    <property type="entry name" value="DNA primase core"/>
    <property type="match status" value="1"/>
</dbReference>
<dbReference type="GO" id="GO:0006260">
    <property type="term" value="P:DNA replication"/>
    <property type="evidence" value="ECO:0007669"/>
    <property type="project" value="InterPro"/>
</dbReference>
<dbReference type="STRING" id="680127.SAMN05421593_1236"/>
<dbReference type="GO" id="GO:0003677">
    <property type="term" value="F:DNA binding"/>
    <property type="evidence" value="ECO:0007669"/>
    <property type="project" value="InterPro"/>
</dbReference>
<dbReference type="Proteomes" id="UP000198561">
    <property type="component" value="Unassembled WGS sequence"/>
</dbReference>
<dbReference type="AlphaFoldDB" id="A0A1H6H7C5"/>
<dbReference type="GO" id="GO:0008270">
    <property type="term" value="F:zinc ion binding"/>
    <property type="evidence" value="ECO:0007669"/>
    <property type="project" value="InterPro"/>
</dbReference>
<dbReference type="Pfam" id="PF13155">
    <property type="entry name" value="Toprim_2"/>
    <property type="match status" value="1"/>
</dbReference>
<evidence type="ECO:0000313" key="1">
    <source>
        <dbReference type="EMBL" id="SEH29968.1"/>
    </source>
</evidence>
<sequence>MDFISKNNFCFKKKKNSPRKKMNIKQAKNIPIREVMESFSLFPKKENDRVAFYFALDREENTPSLSINFIENTAFDYGTGKKYDNISIIQTIKKCSVTDALQYLSGIDYSYTEKKVIAESGTNFKIVTIKDLQHPALIQYLRTRKITLETHYLREIHYEISGKKYFAIAFENNSGGFEIRNKYAKLCLGKKDITFLKSNAKRLLIFEGFLDFISFKILSNSGGNEAADYIILNSISQIYLLRKLEENYEKIELYLDNDHAGDKGTNELRHIFPNAEDKRYLYGEFKDINDFLISK</sequence>
<name>A0A1H6H7C5_CHRCI</name>
<dbReference type="InterPro" id="IPR034154">
    <property type="entry name" value="TOPRIM_DnaG/twinkle"/>
</dbReference>
<gene>
    <name evidence="1" type="ORF">SAMN05421593_1236</name>
</gene>
<dbReference type="Gene3D" id="3.40.1360.10">
    <property type="match status" value="1"/>
</dbReference>